<dbReference type="Pfam" id="PF06897">
    <property type="entry name" value="DUF1269"/>
    <property type="match status" value="1"/>
</dbReference>
<evidence type="ECO:0000313" key="3">
    <source>
        <dbReference type="Proteomes" id="UP000377595"/>
    </source>
</evidence>
<organism evidence="2 3">
    <name type="scientific">Acrocarpospora pleiomorpha</name>
    <dbReference type="NCBI Taxonomy" id="90975"/>
    <lineage>
        <taxon>Bacteria</taxon>
        <taxon>Bacillati</taxon>
        <taxon>Actinomycetota</taxon>
        <taxon>Actinomycetes</taxon>
        <taxon>Streptosporangiales</taxon>
        <taxon>Streptosporangiaceae</taxon>
        <taxon>Acrocarpospora</taxon>
    </lineage>
</organism>
<name>A0A5M3XNP8_9ACTN</name>
<dbReference type="AlphaFoldDB" id="A0A5M3XNP8"/>
<comment type="caution">
    <text evidence="2">The sequence shown here is derived from an EMBL/GenBank/DDBJ whole genome shotgun (WGS) entry which is preliminary data.</text>
</comment>
<dbReference type="OrthoDB" id="5244321at2"/>
<proteinExistence type="predicted"/>
<reference evidence="2 3" key="1">
    <citation type="submission" date="2019-10" db="EMBL/GenBank/DDBJ databases">
        <title>Whole genome shotgun sequence of Acrocarpospora pleiomorpha NBRC 16267.</title>
        <authorList>
            <person name="Ichikawa N."/>
            <person name="Kimura A."/>
            <person name="Kitahashi Y."/>
            <person name="Komaki H."/>
            <person name="Oguchi A."/>
        </authorList>
    </citation>
    <scope>NUCLEOTIDE SEQUENCE [LARGE SCALE GENOMIC DNA]</scope>
    <source>
        <strain evidence="2 3">NBRC 16267</strain>
    </source>
</reference>
<sequence>MANLIAIAYDDVSTAVDVRDKVQQLQKERLIDLQDMAIVERTMKGKIKMKQMVGTTGAGAAGGALWGGLIGLIFFMPFLGMAVGAATGAAVGAMSDVGVNDKFMKDLAEGLKPGAAALFLLIDKSTPDKVIPQLAPYGGRIIHTSLSQDQEDQLKHAVAAARR</sequence>
<protein>
    <submittedName>
        <fullName evidence="2">Membrane protein</fullName>
    </submittedName>
</protein>
<dbReference type="EMBL" id="BLAF01000032">
    <property type="protein sequence ID" value="GES22560.1"/>
    <property type="molecule type" value="Genomic_DNA"/>
</dbReference>
<keyword evidence="1" id="KW-0472">Membrane</keyword>
<accession>A0A5M3XNP8</accession>
<keyword evidence="1" id="KW-1133">Transmembrane helix</keyword>
<evidence type="ECO:0000256" key="1">
    <source>
        <dbReference type="SAM" id="Phobius"/>
    </source>
</evidence>
<dbReference type="Proteomes" id="UP000377595">
    <property type="component" value="Unassembled WGS sequence"/>
</dbReference>
<feature type="transmembrane region" description="Helical" evidence="1">
    <location>
        <begin position="53"/>
        <end position="75"/>
    </location>
</feature>
<dbReference type="RefSeq" id="WP_155347512.1">
    <property type="nucleotide sequence ID" value="NZ_BAAAHM010000035.1"/>
</dbReference>
<dbReference type="InterPro" id="IPR009200">
    <property type="entry name" value="DUF1269_membrane"/>
</dbReference>
<keyword evidence="1" id="KW-0812">Transmembrane</keyword>
<keyword evidence="3" id="KW-1185">Reference proteome</keyword>
<evidence type="ECO:0000313" key="2">
    <source>
        <dbReference type="EMBL" id="GES22560.1"/>
    </source>
</evidence>
<gene>
    <name evidence="2" type="ORF">Aple_054580</name>
</gene>